<feature type="transmembrane region" description="Helical" evidence="1">
    <location>
        <begin position="79"/>
        <end position="100"/>
    </location>
</feature>
<keyword evidence="1" id="KW-0812">Transmembrane</keyword>
<protein>
    <recommendedName>
        <fullName evidence="2">Inositolphosphotransferase Aur1/Ipt1 domain-containing protein</fullName>
    </recommendedName>
</protein>
<dbReference type="RefSeq" id="WP_118862832.1">
    <property type="nucleotide sequence ID" value="NZ_QWLV01000001.1"/>
</dbReference>
<keyword evidence="1" id="KW-1133">Transmembrane helix</keyword>
<dbReference type="InterPro" id="IPR026841">
    <property type="entry name" value="Aur1/Ipt1"/>
</dbReference>
<gene>
    <name evidence="3" type="ORF">D1610_04270</name>
</gene>
<dbReference type="OrthoDB" id="7584858at2"/>
<dbReference type="Proteomes" id="UP000266693">
    <property type="component" value="Unassembled WGS sequence"/>
</dbReference>
<organism evidence="3 4">
    <name type="scientific">Sphingomonas gilva</name>
    <dbReference type="NCBI Taxonomy" id="2305907"/>
    <lineage>
        <taxon>Bacteria</taxon>
        <taxon>Pseudomonadati</taxon>
        <taxon>Pseudomonadota</taxon>
        <taxon>Alphaproteobacteria</taxon>
        <taxon>Sphingomonadales</taxon>
        <taxon>Sphingomonadaceae</taxon>
        <taxon>Sphingomonas</taxon>
    </lineage>
</organism>
<proteinExistence type="predicted"/>
<keyword evidence="1" id="KW-0472">Membrane</keyword>
<dbReference type="GO" id="GO:0016020">
    <property type="term" value="C:membrane"/>
    <property type="evidence" value="ECO:0007669"/>
    <property type="project" value="UniProtKB-SubCell"/>
</dbReference>
<dbReference type="AlphaFoldDB" id="A0A396RTA2"/>
<evidence type="ECO:0000259" key="2">
    <source>
        <dbReference type="Pfam" id="PF14378"/>
    </source>
</evidence>
<reference evidence="3 4" key="1">
    <citation type="submission" date="2018-08" db="EMBL/GenBank/DDBJ databases">
        <title>The multiple taxonomic identification of Sphingomonas gilva.</title>
        <authorList>
            <person name="Zhu D."/>
            <person name="Zheng S."/>
        </authorList>
    </citation>
    <scope>NUCLEOTIDE SEQUENCE [LARGE SCALE GENOMIC DNA]</scope>
    <source>
        <strain evidence="3 4">ZDH117</strain>
    </source>
</reference>
<keyword evidence="4" id="KW-1185">Reference proteome</keyword>
<evidence type="ECO:0000313" key="4">
    <source>
        <dbReference type="Proteomes" id="UP000266693"/>
    </source>
</evidence>
<feature type="transmembrane region" description="Helical" evidence="1">
    <location>
        <begin position="20"/>
        <end position="41"/>
    </location>
</feature>
<feature type="transmembrane region" description="Helical" evidence="1">
    <location>
        <begin position="139"/>
        <end position="158"/>
    </location>
</feature>
<feature type="transmembrane region" description="Helical" evidence="1">
    <location>
        <begin position="259"/>
        <end position="278"/>
    </location>
</feature>
<feature type="domain" description="Inositolphosphotransferase Aur1/Ipt1" evidence="2">
    <location>
        <begin position="117"/>
        <end position="297"/>
    </location>
</feature>
<comment type="caution">
    <text evidence="3">The sequence shown here is derived from an EMBL/GenBank/DDBJ whole genome shotgun (WGS) entry which is preliminary data.</text>
</comment>
<feature type="transmembrane region" description="Helical" evidence="1">
    <location>
        <begin position="164"/>
        <end position="185"/>
    </location>
</feature>
<evidence type="ECO:0000256" key="1">
    <source>
        <dbReference type="SAM" id="Phobius"/>
    </source>
</evidence>
<feature type="transmembrane region" description="Helical" evidence="1">
    <location>
        <begin position="47"/>
        <end position="67"/>
    </location>
</feature>
<evidence type="ECO:0000313" key="3">
    <source>
        <dbReference type="EMBL" id="RHW19326.1"/>
    </source>
</evidence>
<dbReference type="Pfam" id="PF14378">
    <property type="entry name" value="PAP2_3"/>
    <property type="match status" value="1"/>
</dbReference>
<accession>A0A396RTA2</accession>
<dbReference type="EMBL" id="QWLV01000001">
    <property type="protein sequence ID" value="RHW19326.1"/>
    <property type="molecule type" value="Genomic_DNA"/>
</dbReference>
<sequence length="307" mass="32944">MRPGSSAVRVPFDPASLAAYRMLSIKAALCVLLGAALGFGYDGRDLNTVLVTLALAVGFAWLLRRIGHSRIATAIEGSALLLAASMATATLSALFATSAFPFRDDLLARADLLLFPGFSWLQMFELLHRQDRLVGAMAWTYGSLLWQPFVLVALLAAFGRERAAWRYVCAWYVALATCVVIFPFAPALGPYIANHIPPTAIPAMDVGLAWRHAEILEPLRDGTLRIVSPGMMTGMIAFPSFHAAGSILLAWGFREVPVIGRAFVVLNLAMFATTPLIGSHYFVDLLGGIAVAALAVAASRKAVPTED</sequence>
<feature type="transmembrane region" description="Helical" evidence="1">
    <location>
        <begin position="285"/>
        <end position="303"/>
    </location>
</feature>
<name>A0A396RTA2_9SPHN</name>
<feature type="transmembrane region" description="Helical" evidence="1">
    <location>
        <begin position="235"/>
        <end position="253"/>
    </location>
</feature>